<dbReference type="PANTHER" id="PTHR23149:SF9">
    <property type="entry name" value="G PATCH DOMAIN-CONTAINING PROTEIN 4"/>
    <property type="match status" value="1"/>
</dbReference>
<dbReference type="AlphaFoldDB" id="A0AAV2S5G9"/>
<comment type="caution">
    <text evidence="3">The sequence shown here is derived from an EMBL/GenBank/DDBJ whole genome shotgun (WGS) entry which is preliminary data.</text>
</comment>
<dbReference type="PROSITE" id="PS50174">
    <property type="entry name" value="G_PATCH"/>
    <property type="match status" value="1"/>
</dbReference>
<organism evidence="3 4">
    <name type="scientific">Meganyctiphanes norvegica</name>
    <name type="common">Northern krill</name>
    <name type="synonym">Thysanopoda norvegica</name>
    <dbReference type="NCBI Taxonomy" id="48144"/>
    <lineage>
        <taxon>Eukaryota</taxon>
        <taxon>Metazoa</taxon>
        <taxon>Ecdysozoa</taxon>
        <taxon>Arthropoda</taxon>
        <taxon>Crustacea</taxon>
        <taxon>Multicrustacea</taxon>
        <taxon>Malacostraca</taxon>
        <taxon>Eumalacostraca</taxon>
        <taxon>Eucarida</taxon>
        <taxon>Euphausiacea</taxon>
        <taxon>Euphausiidae</taxon>
        <taxon>Meganyctiphanes</taxon>
    </lineage>
</organism>
<dbReference type="InterPro" id="IPR050656">
    <property type="entry name" value="PINX1"/>
</dbReference>
<feature type="domain" description="G-patch" evidence="2">
    <location>
        <begin position="6"/>
        <end position="52"/>
    </location>
</feature>
<evidence type="ECO:0000256" key="1">
    <source>
        <dbReference type="ARBA" id="ARBA00040365"/>
    </source>
</evidence>
<dbReference type="Proteomes" id="UP001497623">
    <property type="component" value="Unassembled WGS sequence"/>
</dbReference>
<dbReference type="Pfam" id="PF01585">
    <property type="entry name" value="G-patch"/>
    <property type="match status" value="1"/>
</dbReference>
<dbReference type="GO" id="GO:0003676">
    <property type="term" value="F:nucleic acid binding"/>
    <property type="evidence" value="ECO:0007669"/>
    <property type="project" value="InterPro"/>
</dbReference>
<gene>
    <name evidence="3" type="ORF">MNOR_LOCUS32096</name>
</gene>
<accession>A0AAV2S5G9</accession>
<feature type="non-terminal residue" evidence="3">
    <location>
        <position position="113"/>
    </location>
</feature>
<dbReference type="EMBL" id="CAXKWB010042814">
    <property type="protein sequence ID" value="CAL4158531.1"/>
    <property type="molecule type" value="Genomic_DNA"/>
</dbReference>
<dbReference type="SMART" id="SM00443">
    <property type="entry name" value="G_patch"/>
    <property type="match status" value="1"/>
</dbReference>
<sequence length="113" mass="12578">MDSGSGMSFAQTHMAKCGWKEGRGLGREETGRTDPIKVKLKFDNAGFGHDQAEEFTFQWWDHVFNKAADNLSVSKNEKGGIELHQKEKLVVSKSRPSAALAAMKEKLYGSFVK</sequence>
<evidence type="ECO:0000313" key="3">
    <source>
        <dbReference type="EMBL" id="CAL4158531.1"/>
    </source>
</evidence>
<dbReference type="PANTHER" id="PTHR23149">
    <property type="entry name" value="G PATCH DOMAIN CONTAINING PROTEIN"/>
    <property type="match status" value="1"/>
</dbReference>
<dbReference type="InterPro" id="IPR000467">
    <property type="entry name" value="G_patch_dom"/>
</dbReference>
<dbReference type="GO" id="GO:0005730">
    <property type="term" value="C:nucleolus"/>
    <property type="evidence" value="ECO:0007669"/>
    <property type="project" value="TreeGrafter"/>
</dbReference>
<evidence type="ECO:0000259" key="2">
    <source>
        <dbReference type="PROSITE" id="PS50174"/>
    </source>
</evidence>
<keyword evidence="4" id="KW-1185">Reference proteome</keyword>
<reference evidence="3 4" key="1">
    <citation type="submission" date="2024-05" db="EMBL/GenBank/DDBJ databases">
        <authorList>
            <person name="Wallberg A."/>
        </authorList>
    </citation>
    <scope>NUCLEOTIDE SEQUENCE [LARGE SCALE GENOMIC DNA]</scope>
</reference>
<proteinExistence type="predicted"/>
<evidence type="ECO:0000313" key="4">
    <source>
        <dbReference type="Proteomes" id="UP001497623"/>
    </source>
</evidence>
<protein>
    <recommendedName>
        <fullName evidence="1">G patch domain-containing protein 4</fullName>
    </recommendedName>
</protein>
<name>A0AAV2S5G9_MEGNR</name>